<dbReference type="Gene3D" id="2.30.330.10">
    <property type="entry name" value="SpoA-like"/>
    <property type="match status" value="1"/>
</dbReference>
<dbReference type="InterPro" id="IPR001543">
    <property type="entry name" value="FliN-like_C"/>
</dbReference>
<keyword evidence="2" id="KW-0966">Cell projection</keyword>
<dbReference type="RefSeq" id="WP_306680478.1">
    <property type="nucleotide sequence ID" value="NZ_JAVDBT010000008.1"/>
</dbReference>
<dbReference type="EMBL" id="JAVDBT010000008">
    <property type="protein sequence ID" value="MDQ2066767.1"/>
    <property type="molecule type" value="Genomic_DNA"/>
</dbReference>
<keyword evidence="2" id="KW-0969">Cilium</keyword>
<reference evidence="2 3" key="1">
    <citation type="submission" date="2023-08" db="EMBL/GenBank/DDBJ databases">
        <title>Characterization of two Paracoccaceae strains isolated from Phycosphere and proposal of Xinfangfangia lacusdiani sp. nov.</title>
        <authorList>
            <person name="Deng Y."/>
            <person name="Zhang Y.Q."/>
        </authorList>
    </citation>
    <scope>NUCLEOTIDE SEQUENCE [LARGE SCALE GENOMIC DNA]</scope>
    <source>
        <strain evidence="2 3">CPCC 101601</strain>
    </source>
</reference>
<keyword evidence="3" id="KW-1185">Reference proteome</keyword>
<evidence type="ECO:0000313" key="3">
    <source>
        <dbReference type="Proteomes" id="UP001239680"/>
    </source>
</evidence>
<dbReference type="Pfam" id="PF01052">
    <property type="entry name" value="FliMN_C"/>
    <property type="match status" value="1"/>
</dbReference>
<dbReference type="Proteomes" id="UP001239680">
    <property type="component" value="Unassembled WGS sequence"/>
</dbReference>
<evidence type="ECO:0000313" key="2">
    <source>
        <dbReference type="EMBL" id="MDQ2066767.1"/>
    </source>
</evidence>
<dbReference type="SUPFAM" id="SSF101801">
    <property type="entry name" value="Surface presentation of antigens (SPOA)"/>
    <property type="match status" value="1"/>
</dbReference>
<gene>
    <name evidence="2" type="ORF">Q9295_10295</name>
</gene>
<organism evidence="2 3">
    <name type="scientific">Pseudogemmobacter lacusdianii</name>
    <dbReference type="NCBI Taxonomy" id="3069608"/>
    <lineage>
        <taxon>Bacteria</taxon>
        <taxon>Pseudomonadati</taxon>
        <taxon>Pseudomonadota</taxon>
        <taxon>Alphaproteobacteria</taxon>
        <taxon>Rhodobacterales</taxon>
        <taxon>Paracoccaceae</taxon>
        <taxon>Pseudogemmobacter</taxon>
    </lineage>
</organism>
<name>A0ABU0VYG0_9RHOB</name>
<accession>A0ABU0VYG0</accession>
<comment type="caution">
    <text evidence="2">The sequence shown here is derived from an EMBL/GenBank/DDBJ whole genome shotgun (WGS) entry which is preliminary data.</text>
</comment>
<feature type="domain" description="Flagellar motor switch protein FliN-like C-terminal" evidence="1">
    <location>
        <begin position="223"/>
        <end position="292"/>
    </location>
</feature>
<protein>
    <submittedName>
        <fullName evidence="2">FliM/FliN family flagellar motor C-terminal domain-containing protein</fullName>
    </submittedName>
</protein>
<proteinExistence type="predicted"/>
<evidence type="ECO:0000259" key="1">
    <source>
        <dbReference type="Pfam" id="PF01052"/>
    </source>
</evidence>
<keyword evidence="2" id="KW-0282">Flagellum</keyword>
<dbReference type="InterPro" id="IPR036429">
    <property type="entry name" value="SpoA-like_sf"/>
</dbReference>
<sequence>MNGILQRKVAQAKLAEGPTRRAGPGVDPNWRLAFARAARDCTGLLVEVTGLRLLRQSLAELLELPPERALLAMLDGPKAGLGVMMLSSQLMAALIEMQTTGRVSTQPALPRRPTRTDAAMVAGTLDRALQELEVLMEGQPDLIWTGGFRYASFLEDARPLGLLLEDHPYRVMVAQISFADGARQGELILALPAEGRFSHPLGRAGPLPSGAAAADLPLDLADAVQSVACQLQGVIGRMTLPLQQVMALQVDEVLSLPDAALDRIQLETIDGRRLARARLGQNRGMRALRLEEAEGAAGRTPVATAQTSAVGLPEAGVDGMALGVGSELTEGLGMGQMAAFAGMADLDGAGLGLVTDPAVMDAGADFPGFALDPEADGGLRATG</sequence>